<accession>A0A9D4UH38</accession>
<comment type="subcellular location">
    <subcellularLocation>
        <location evidence="1">Membrane</location>
        <topology evidence="1">Single-pass membrane protein</topology>
    </subcellularLocation>
</comment>
<dbReference type="PROSITE" id="PS50011">
    <property type="entry name" value="PROTEIN_KINASE_DOM"/>
    <property type="match status" value="1"/>
</dbReference>
<gene>
    <name evidence="11" type="ORF">GOP47_0017832</name>
</gene>
<keyword evidence="8" id="KW-0472">Membrane</keyword>
<evidence type="ECO:0000256" key="1">
    <source>
        <dbReference type="ARBA" id="ARBA00004167"/>
    </source>
</evidence>
<dbReference type="SUPFAM" id="SSF56112">
    <property type="entry name" value="Protein kinase-like (PK-like)"/>
    <property type="match status" value="1"/>
</dbReference>
<keyword evidence="12" id="KW-1185">Reference proteome</keyword>
<evidence type="ECO:0000256" key="4">
    <source>
        <dbReference type="ARBA" id="ARBA00022741"/>
    </source>
</evidence>
<keyword evidence="5" id="KW-0418">Kinase</keyword>
<dbReference type="PROSITE" id="PS00107">
    <property type="entry name" value="PROTEIN_KINASE_ATP"/>
    <property type="match status" value="1"/>
</dbReference>
<dbReference type="Gene3D" id="1.10.510.10">
    <property type="entry name" value="Transferase(Phosphotransferase) domain 1"/>
    <property type="match status" value="1"/>
</dbReference>
<evidence type="ECO:0000313" key="11">
    <source>
        <dbReference type="EMBL" id="KAI5067304.1"/>
    </source>
</evidence>
<feature type="domain" description="Protein kinase" evidence="10">
    <location>
        <begin position="393"/>
        <end position="686"/>
    </location>
</feature>
<evidence type="ECO:0000256" key="2">
    <source>
        <dbReference type="ARBA" id="ARBA00022679"/>
    </source>
</evidence>
<dbReference type="InterPro" id="IPR017441">
    <property type="entry name" value="Protein_kinase_ATP_BS"/>
</dbReference>
<dbReference type="FunFam" id="3.30.200.20:FF:000162">
    <property type="entry name" value="Adenine nucleotide alpha hydrolase-like domain kinase"/>
    <property type="match status" value="1"/>
</dbReference>
<dbReference type="PROSITE" id="PS00108">
    <property type="entry name" value="PROTEIN_KINASE_ST"/>
    <property type="match status" value="1"/>
</dbReference>
<keyword evidence="8" id="KW-0812">Transmembrane</keyword>
<dbReference type="InterPro" id="IPR008271">
    <property type="entry name" value="Ser/Thr_kinase_AS"/>
</dbReference>
<dbReference type="GO" id="GO:0004672">
    <property type="term" value="F:protein kinase activity"/>
    <property type="evidence" value="ECO:0007669"/>
    <property type="project" value="InterPro"/>
</dbReference>
<dbReference type="SMART" id="SM00220">
    <property type="entry name" value="S_TKc"/>
    <property type="match status" value="1"/>
</dbReference>
<dbReference type="GO" id="GO:0005524">
    <property type="term" value="F:ATP binding"/>
    <property type="evidence" value="ECO:0007669"/>
    <property type="project" value="UniProtKB-UniRule"/>
</dbReference>
<comment type="caution">
    <text evidence="11">The sequence shown here is derived from an EMBL/GenBank/DDBJ whole genome shotgun (WGS) entry which is preliminary data.</text>
</comment>
<dbReference type="Pfam" id="PF00069">
    <property type="entry name" value="Pkinase"/>
    <property type="match status" value="1"/>
</dbReference>
<keyword evidence="4 7" id="KW-0547">Nucleotide-binding</keyword>
<dbReference type="Pfam" id="PF13947">
    <property type="entry name" value="GUB_WAK_bind"/>
    <property type="match status" value="1"/>
</dbReference>
<dbReference type="OrthoDB" id="4062651at2759"/>
<protein>
    <recommendedName>
        <fullName evidence="10">Protein kinase domain-containing protein</fullName>
    </recommendedName>
</protein>
<dbReference type="Gene3D" id="3.30.200.20">
    <property type="entry name" value="Phosphorylase Kinase, domain 1"/>
    <property type="match status" value="1"/>
</dbReference>
<dbReference type="GO" id="GO:0030247">
    <property type="term" value="F:polysaccharide binding"/>
    <property type="evidence" value="ECO:0007669"/>
    <property type="project" value="InterPro"/>
</dbReference>
<dbReference type="Proteomes" id="UP000886520">
    <property type="component" value="Chromosome 17"/>
</dbReference>
<evidence type="ECO:0000259" key="10">
    <source>
        <dbReference type="PROSITE" id="PS50011"/>
    </source>
</evidence>
<dbReference type="PANTHER" id="PTHR46008:SF2">
    <property type="entry name" value="LEAF RUST 10 DISEASE-RESISTANCE LOCUS RECEPTOR-LIKE PROTEIN KINASE-LIKE 1.4"/>
    <property type="match status" value="1"/>
</dbReference>
<keyword evidence="8" id="KW-1133">Transmembrane helix</keyword>
<feature type="transmembrane region" description="Helical" evidence="8">
    <location>
        <begin position="312"/>
        <end position="335"/>
    </location>
</feature>
<evidence type="ECO:0000256" key="8">
    <source>
        <dbReference type="SAM" id="Phobius"/>
    </source>
</evidence>
<sequence length="691" mass="75143">MAILCLSPLYILIPSLLNILPFFRTSTASGVAHSALPSTPLNTTCSSECGPLSNISYPFSVMSPKISTSSCGLPEFRIFCNDSFITWWPEPLSQPISSILNITSNYITSGTFVILAGPPAFSPLVDACSSLQQGRFLFSSASFPLPLGVQFSISGNIVLLTNCSNDLTSELRANETINGFSFSSPRCLEYYSVCYNESSDVAYTTVPCLEAIAADVNIVQMSKSYQCQSTIVIYRLPKPKNRALALQVSWTISQSYYDCKACKGSNGTCSLNNVTDSFQCMCPNSADEFPPTNICNFTRTPHSCKGLCQSNFQIIIGVAIGIFIGFVAASFGICCRWHRRAMSIQEVGQLAISMQGSTSKEQDKYMLACEASTIPDSIRKFSYKELFAATNGFAENKVLGDGGFGTVYEGVLLCSGQKVAVKRLNSDNARKFEQFFNEIRIVSSLNHTNLVRLHGFCCESLSELLLVYEYACNGTLAENLHGTTRKGSLLWETRLSIASTIAAALAYMHQQNPPILHRDVKSSNILLSEKFHAKLADFGLSRKAYAMQGMANVSTAPQGTPGYVDPQYQECYRLADKSDVYSFGVVLMELISGKAPIDMSGYHGNDHINLSSLAVAKIQEGALHELIDPALVEHDSGITQSTLDMVSSVAELAFLCLAPLQDDRPSMSSVALTLLDIAQRATDPHISTASP</sequence>
<feature type="binding site" evidence="7">
    <location>
        <position position="422"/>
    </location>
    <ligand>
        <name>ATP</name>
        <dbReference type="ChEBI" id="CHEBI:30616"/>
    </ligand>
</feature>
<proteinExistence type="predicted"/>
<organism evidence="11 12">
    <name type="scientific">Adiantum capillus-veneris</name>
    <name type="common">Maidenhair fern</name>
    <dbReference type="NCBI Taxonomy" id="13818"/>
    <lineage>
        <taxon>Eukaryota</taxon>
        <taxon>Viridiplantae</taxon>
        <taxon>Streptophyta</taxon>
        <taxon>Embryophyta</taxon>
        <taxon>Tracheophyta</taxon>
        <taxon>Polypodiopsida</taxon>
        <taxon>Polypodiidae</taxon>
        <taxon>Polypodiales</taxon>
        <taxon>Pteridineae</taxon>
        <taxon>Pteridaceae</taxon>
        <taxon>Vittarioideae</taxon>
        <taxon>Adiantum</taxon>
    </lineage>
</organism>
<dbReference type="AlphaFoldDB" id="A0A9D4UH38"/>
<evidence type="ECO:0000256" key="9">
    <source>
        <dbReference type="SAM" id="SignalP"/>
    </source>
</evidence>
<evidence type="ECO:0000256" key="6">
    <source>
        <dbReference type="ARBA" id="ARBA00022840"/>
    </source>
</evidence>
<dbReference type="InterPro" id="IPR011009">
    <property type="entry name" value="Kinase-like_dom_sf"/>
</dbReference>
<evidence type="ECO:0000256" key="5">
    <source>
        <dbReference type="ARBA" id="ARBA00022777"/>
    </source>
</evidence>
<keyword evidence="6 7" id="KW-0067">ATP-binding</keyword>
<keyword evidence="3 9" id="KW-0732">Signal</keyword>
<evidence type="ECO:0000256" key="7">
    <source>
        <dbReference type="PROSITE-ProRule" id="PRU10141"/>
    </source>
</evidence>
<keyword evidence="2" id="KW-0808">Transferase</keyword>
<name>A0A9D4UH38_ADICA</name>
<evidence type="ECO:0000313" key="12">
    <source>
        <dbReference type="Proteomes" id="UP000886520"/>
    </source>
</evidence>
<dbReference type="InterPro" id="IPR025287">
    <property type="entry name" value="WAK_GUB"/>
</dbReference>
<dbReference type="EMBL" id="JABFUD020000017">
    <property type="protein sequence ID" value="KAI5067304.1"/>
    <property type="molecule type" value="Genomic_DNA"/>
</dbReference>
<dbReference type="InterPro" id="IPR000719">
    <property type="entry name" value="Prot_kinase_dom"/>
</dbReference>
<feature type="signal peptide" evidence="9">
    <location>
        <begin position="1"/>
        <end position="28"/>
    </location>
</feature>
<dbReference type="PANTHER" id="PTHR46008">
    <property type="entry name" value="LEAF RUST 10 DISEASE-RESISTANCE LOCUS RECEPTOR-LIKE PROTEIN KINASE-LIKE 1.4"/>
    <property type="match status" value="1"/>
</dbReference>
<feature type="chain" id="PRO_5039418082" description="Protein kinase domain-containing protein" evidence="9">
    <location>
        <begin position="29"/>
        <end position="691"/>
    </location>
</feature>
<reference evidence="11" key="1">
    <citation type="submission" date="2021-01" db="EMBL/GenBank/DDBJ databases">
        <title>Adiantum capillus-veneris genome.</title>
        <authorList>
            <person name="Fang Y."/>
            <person name="Liao Q."/>
        </authorList>
    </citation>
    <scope>NUCLEOTIDE SEQUENCE</scope>
    <source>
        <strain evidence="11">H3</strain>
        <tissue evidence="11">Leaf</tissue>
    </source>
</reference>
<evidence type="ECO:0000256" key="3">
    <source>
        <dbReference type="ARBA" id="ARBA00022729"/>
    </source>
</evidence>